<gene>
    <name evidence="2" type="ORF">FN846DRAFT_906106</name>
</gene>
<dbReference type="AlphaFoldDB" id="A0A5J5F0K0"/>
<feature type="compositionally biased region" description="Acidic residues" evidence="1">
    <location>
        <begin position="94"/>
        <end position="118"/>
    </location>
</feature>
<dbReference type="EMBL" id="VXIS01000067">
    <property type="protein sequence ID" value="KAA8908505.1"/>
    <property type="molecule type" value="Genomic_DNA"/>
</dbReference>
<dbReference type="Proteomes" id="UP000326924">
    <property type="component" value="Unassembled WGS sequence"/>
</dbReference>
<evidence type="ECO:0000313" key="3">
    <source>
        <dbReference type="Proteomes" id="UP000326924"/>
    </source>
</evidence>
<protein>
    <submittedName>
        <fullName evidence="2">Uncharacterized protein</fullName>
    </submittedName>
</protein>
<proteinExistence type="predicted"/>
<feature type="region of interest" description="Disordered" evidence="1">
    <location>
        <begin position="1"/>
        <end position="124"/>
    </location>
</feature>
<evidence type="ECO:0000256" key="1">
    <source>
        <dbReference type="SAM" id="MobiDB-lite"/>
    </source>
</evidence>
<evidence type="ECO:0000313" key="2">
    <source>
        <dbReference type="EMBL" id="KAA8908505.1"/>
    </source>
</evidence>
<organism evidence="2 3">
    <name type="scientific">Sphaerosporella brunnea</name>
    <dbReference type="NCBI Taxonomy" id="1250544"/>
    <lineage>
        <taxon>Eukaryota</taxon>
        <taxon>Fungi</taxon>
        <taxon>Dikarya</taxon>
        <taxon>Ascomycota</taxon>
        <taxon>Pezizomycotina</taxon>
        <taxon>Pezizomycetes</taxon>
        <taxon>Pezizales</taxon>
        <taxon>Pyronemataceae</taxon>
        <taxon>Sphaerosporella</taxon>
    </lineage>
</organism>
<accession>A0A5J5F0K0</accession>
<feature type="compositionally biased region" description="Gly residues" evidence="1">
    <location>
        <begin position="50"/>
        <end position="70"/>
    </location>
</feature>
<reference evidence="2 3" key="1">
    <citation type="submission" date="2019-09" db="EMBL/GenBank/DDBJ databases">
        <title>Draft genome of the ectomycorrhizal ascomycete Sphaerosporella brunnea.</title>
        <authorList>
            <consortium name="DOE Joint Genome Institute"/>
            <person name="Benucci G.M."/>
            <person name="Marozzi G."/>
            <person name="Antonielli L."/>
            <person name="Sanchez S."/>
            <person name="Marco P."/>
            <person name="Wang X."/>
            <person name="Falini L.B."/>
            <person name="Barry K."/>
            <person name="Haridas S."/>
            <person name="Lipzen A."/>
            <person name="Labutti K."/>
            <person name="Grigoriev I.V."/>
            <person name="Murat C."/>
            <person name="Martin F."/>
            <person name="Albertini E."/>
            <person name="Donnini D."/>
            <person name="Bonito G."/>
        </authorList>
    </citation>
    <scope>NUCLEOTIDE SEQUENCE [LARGE SCALE GENOMIC DNA]</scope>
    <source>
        <strain evidence="2 3">Sb_GMNB300</strain>
    </source>
</reference>
<keyword evidence="3" id="KW-1185">Reference proteome</keyword>
<feature type="compositionally biased region" description="Polar residues" evidence="1">
    <location>
        <begin position="11"/>
        <end position="36"/>
    </location>
</feature>
<sequence length="148" mass="15924">MPEPAAPKLVSHTTAGGTNSNGQSEQKNPTFTTSWAINGARKRRRLNYGGSPGCGGFLGDGGSFSDGGSLGSDCESLGNAEPVLHQIGAAEREALEEEPGEQDEENDEDQEQEQEEESGGERENEYLENLIADQILRVQRNQKFQQGA</sequence>
<dbReference type="InParanoid" id="A0A5J5F0K0"/>
<comment type="caution">
    <text evidence="2">The sequence shown here is derived from an EMBL/GenBank/DDBJ whole genome shotgun (WGS) entry which is preliminary data.</text>
</comment>
<name>A0A5J5F0K0_9PEZI</name>